<evidence type="ECO:0000313" key="11">
    <source>
        <dbReference type="Proteomes" id="UP000237481"/>
    </source>
</evidence>
<evidence type="ECO:0000256" key="8">
    <source>
        <dbReference type="SAM" id="MobiDB-lite"/>
    </source>
</evidence>
<feature type="region of interest" description="Disordered" evidence="8">
    <location>
        <begin position="165"/>
        <end position="264"/>
    </location>
</feature>
<evidence type="ECO:0000256" key="4">
    <source>
        <dbReference type="ARBA" id="ARBA00023015"/>
    </source>
</evidence>
<feature type="compositionally biased region" description="Low complexity" evidence="8">
    <location>
        <begin position="785"/>
        <end position="805"/>
    </location>
</feature>
<dbReference type="CDD" id="cd00067">
    <property type="entry name" value="GAL4"/>
    <property type="match status" value="1"/>
</dbReference>
<feature type="compositionally biased region" description="Low complexity" evidence="8">
    <location>
        <begin position="63"/>
        <end position="81"/>
    </location>
</feature>
<feature type="compositionally biased region" description="Polar residues" evidence="8">
    <location>
        <begin position="49"/>
        <end position="62"/>
    </location>
</feature>
<dbReference type="GO" id="GO:0001216">
    <property type="term" value="F:DNA-binding transcription activator activity"/>
    <property type="evidence" value="ECO:0007669"/>
    <property type="project" value="UniProtKB-ARBA"/>
</dbReference>
<evidence type="ECO:0000256" key="7">
    <source>
        <dbReference type="ARBA" id="ARBA00023242"/>
    </source>
</evidence>
<dbReference type="PANTHER" id="PTHR31845:SF39">
    <property type="entry name" value="TRANSCRIPTION FACTOR PBCR-RELATED"/>
    <property type="match status" value="1"/>
</dbReference>
<organism evidence="10 11">
    <name type="scientific">Tolypocladium paradoxum</name>
    <dbReference type="NCBI Taxonomy" id="94208"/>
    <lineage>
        <taxon>Eukaryota</taxon>
        <taxon>Fungi</taxon>
        <taxon>Dikarya</taxon>
        <taxon>Ascomycota</taxon>
        <taxon>Pezizomycotina</taxon>
        <taxon>Sordariomycetes</taxon>
        <taxon>Hypocreomycetidae</taxon>
        <taxon>Hypocreales</taxon>
        <taxon>Ophiocordycipitaceae</taxon>
        <taxon>Tolypocladium</taxon>
    </lineage>
</organism>
<dbReference type="PROSITE" id="PS00463">
    <property type="entry name" value="ZN2_CY6_FUNGAL_1"/>
    <property type="match status" value="1"/>
</dbReference>
<feature type="compositionally biased region" description="Basic and acidic residues" evidence="8">
    <location>
        <begin position="243"/>
        <end position="253"/>
    </location>
</feature>
<name>A0A2S4L1S3_9HYPO</name>
<proteinExistence type="predicted"/>
<comment type="caution">
    <text evidence="10">The sequence shown here is derived from an EMBL/GenBank/DDBJ whole genome shotgun (WGS) entry which is preliminary data.</text>
</comment>
<dbReference type="AlphaFoldDB" id="A0A2S4L1S3"/>
<feature type="compositionally biased region" description="Low complexity" evidence="8">
    <location>
        <begin position="15"/>
        <end position="33"/>
    </location>
</feature>
<dbReference type="CDD" id="cd12148">
    <property type="entry name" value="fungal_TF_MHR"/>
    <property type="match status" value="1"/>
</dbReference>
<dbReference type="Pfam" id="PF00172">
    <property type="entry name" value="Zn_clus"/>
    <property type="match status" value="1"/>
</dbReference>
<dbReference type="InterPro" id="IPR051089">
    <property type="entry name" value="prtT"/>
</dbReference>
<keyword evidence="7" id="KW-0539">Nucleus</keyword>
<dbReference type="EMBL" id="PKSG01000328">
    <property type="protein sequence ID" value="POR36386.1"/>
    <property type="molecule type" value="Genomic_DNA"/>
</dbReference>
<keyword evidence="2" id="KW-0479">Metal-binding</keyword>
<dbReference type="SMART" id="SM00066">
    <property type="entry name" value="GAL4"/>
    <property type="match status" value="1"/>
</dbReference>
<keyword evidence="5" id="KW-0238">DNA-binding</keyword>
<dbReference type="SUPFAM" id="SSF57701">
    <property type="entry name" value="Zn2/Cys6 DNA-binding domain"/>
    <property type="match status" value="1"/>
</dbReference>
<dbReference type="GO" id="GO:0008270">
    <property type="term" value="F:zinc ion binding"/>
    <property type="evidence" value="ECO:0007669"/>
    <property type="project" value="InterPro"/>
</dbReference>
<evidence type="ECO:0000313" key="10">
    <source>
        <dbReference type="EMBL" id="POR36386.1"/>
    </source>
</evidence>
<feature type="region of interest" description="Disordered" evidence="8">
    <location>
        <begin position="705"/>
        <end position="850"/>
    </location>
</feature>
<dbReference type="PROSITE" id="PS50048">
    <property type="entry name" value="ZN2_CY6_FUNGAL_2"/>
    <property type="match status" value="1"/>
</dbReference>
<dbReference type="STRING" id="94208.A0A2S4L1S3"/>
<evidence type="ECO:0000256" key="3">
    <source>
        <dbReference type="ARBA" id="ARBA00022833"/>
    </source>
</evidence>
<evidence type="ECO:0000259" key="9">
    <source>
        <dbReference type="PROSITE" id="PS50048"/>
    </source>
</evidence>
<feature type="compositionally biased region" description="Polar residues" evidence="8">
    <location>
        <begin position="769"/>
        <end position="779"/>
    </location>
</feature>
<evidence type="ECO:0000256" key="2">
    <source>
        <dbReference type="ARBA" id="ARBA00022723"/>
    </source>
</evidence>
<dbReference type="FunFam" id="4.10.240.10:FF:000003">
    <property type="entry name" value="C6 transcription factor (Leu3)"/>
    <property type="match status" value="1"/>
</dbReference>
<feature type="compositionally biased region" description="Polar residues" evidence="8">
    <location>
        <begin position="724"/>
        <end position="749"/>
    </location>
</feature>
<dbReference type="InterPro" id="IPR036864">
    <property type="entry name" value="Zn2-C6_fun-type_DNA-bd_sf"/>
</dbReference>
<dbReference type="InterPro" id="IPR001138">
    <property type="entry name" value="Zn2Cys6_DnaBD"/>
</dbReference>
<feature type="compositionally biased region" description="Pro residues" evidence="8">
    <location>
        <begin position="820"/>
        <end position="837"/>
    </location>
</feature>
<dbReference type="Proteomes" id="UP000237481">
    <property type="component" value="Unassembled WGS sequence"/>
</dbReference>
<dbReference type="Gene3D" id="4.10.240.10">
    <property type="entry name" value="Zn(2)-C6 fungal-type DNA-binding domain"/>
    <property type="match status" value="1"/>
</dbReference>
<accession>A0A2S4L1S3</accession>
<protein>
    <submittedName>
        <fullName evidence="10">Transcriptional regulator WAR1</fullName>
    </submittedName>
</protein>
<feature type="domain" description="Zn(2)-C6 fungal-type" evidence="9">
    <location>
        <begin position="98"/>
        <end position="132"/>
    </location>
</feature>
<dbReference type="GO" id="GO:0005634">
    <property type="term" value="C:nucleus"/>
    <property type="evidence" value="ECO:0007669"/>
    <property type="project" value="UniProtKB-SubCell"/>
</dbReference>
<feature type="region of interest" description="Disordered" evidence="8">
    <location>
        <begin position="1"/>
        <end position="97"/>
    </location>
</feature>
<sequence>MDLDPRFQPDRGGQASPSSAAKGTSSSTPSPSSQLEATASSLHRHPHNGSDSPSTLGTLGTPNNNNNNNNNNNDNSQQQQQQGGGGGEDGAEAKKARACEACRGLKVRCEPDLDNDDAPCKRCRKAGRNCVVTVPTRKRQKKTDSRVSELEKKIDALTASLQARAAGPAPGITTTSTATAGHRPSGDVLGTIWGNGDGARRWGSTETQSTPPGPAQGRSQQQRRPSVFDEPMVTAGQKRKASDHREGSGDDNRMSPGTASTGWPALVTRSTEGDIIDRGLITMEKAAELFSRYKESMIRHLPAVVFSPSMSVMELRRTKPCLFLAVMAAASAELSGLQRVLHKDLMQLFAHKIVVAGEKNLELVQALHVAVIWYWPPEHFEEFKFYQLVHMAAVMALDIGLGKKAPSRRGMPPLGWREHQLKRQPLPDPTSIECRRTWLTCHFLAANTSMSLHRPNLIRWTPFMTECLELLESSPDAAPTDKYFCHLVWTNRMGEEIGVQFSMDDPSATVNILDARTQYALRALERDLEKYRDTVPRELMQPTLKMSFSLLNLYMHELVLHSDTPADQFRPPFNAEIIKDGMVSSEPLSAAHINALSACLTAIDGIFGTFLSMDVSTIRCLPVFNFVRIAYAVVVLMKMYFSASSPTSELGKVINKDNMRVEHYLDALLDKFRMTAAEDKCRPAAKFLIVLAMLRSWFVKQGKDGNGSTAAGAGEGGARPGETPSKTSTTPPDGSSMPQPQHGMNTPLQVLSEVAMGREPSGPPCHMFSSMSGLRQTPQPIFPDSASPSGSTTNTNNPSTLSSAADVDPAASIGVTGAAPFPPPWTSQQQAPPPPTGGPGLDLSAGLPPGLDLESLGAGLDSQDMYEGGAKMILNEPWFNDVFQGLPDPNYFPF</sequence>
<dbReference type="GO" id="GO:0000981">
    <property type="term" value="F:DNA-binding transcription factor activity, RNA polymerase II-specific"/>
    <property type="evidence" value="ECO:0007669"/>
    <property type="project" value="InterPro"/>
</dbReference>
<evidence type="ECO:0000256" key="6">
    <source>
        <dbReference type="ARBA" id="ARBA00023163"/>
    </source>
</evidence>
<keyword evidence="11" id="KW-1185">Reference proteome</keyword>
<evidence type="ECO:0000256" key="1">
    <source>
        <dbReference type="ARBA" id="ARBA00004123"/>
    </source>
</evidence>
<evidence type="ECO:0000256" key="5">
    <source>
        <dbReference type="ARBA" id="ARBA00023125"/>
    </source>
</evidence>
<reference evidence="10 11" key="1">
    <citation type="submission" date="2018-01" db="EMBL/GenBank/DDBJ databases">
        <title>Harnessing the power of phylogenomics to disentangle the directionality and signatures of interkingdom host jumping in the parasitic fungal genus Tolypocladium.</title>
        <authorList>
            <person name="Quandt C.A."/>
            <person name="Patterson W."/>
            <person name="Spatafora J.W."/>
        </authorList>
    </citation>
    <scope>NUCLEOTIDE SEQUENCE [LARGE SCALE GENOMIC DNA]</scope>
    <source>
        <strain evidence="10 11">NRBC 100945</strain>
    </source>
</reference>
<dbReference type="PANTHER" id="PTHR31845">
    <property type="entry name" value="FINGER DOMAIN PROTEIN, PUTATIVE-RELATED"/>
    <property type="match status" value="1"/>
</dbReference>
<dbReference type="OrthoDB" id="8062037at2759"/>
<keyword evidence="6" id="KW-0804">Transcription</keyword>
<keyword evidence="4" id="KW-0805">Transcription regulation</keyword>
<comment type="subcellular location">
    <subcellularLocation>
        <location evidence="1">Nucleus</location>
    </subcellularLocation>
</comment>
<gene>
    <name evidence="10" type="ORF">TPAR_03432</name>
</gene>
<keyword evidence="3" id="KW-0862">Zinc</keyword>
<dbReference type="GO" id="GO:0000976">
    <property type="term" value="F:transcription cis-regulatory region binding"/>
    <property type="evidence" value="ECO:0007669"/>
    <property type="project" value="TreeGrafter"/>
</dbReference>